<dbReference type="RefSeq" id="WP_173876462.1">
    <property type="nucleotide sequence ID" value="NZ_CP047883.1"/>
</dbReference>
<accession>A0A6M9F7N5</accession>
<gene>
    <name evidence="1" type="ORF">M594_07990</name>
</gene>
<dbReference type="InterPro" id="IPR025935">
    <property type="entry name" value="AbiH"/>
</dbReference>
<dbReference type="Pfam" id="PF14253">
    <property type="entry name" value="AbiH"/>
    <property type="match status" value="1"/>
</dbReference>
<dbReference type="Proteomes" id="UP000501099">
    <property type="component" value="Chromosome"/>
</dbReference>
<proteinExistence type="predicted"/>
<reference evidence="1 2" key="1">
    <citation type="submission" date="2020-01" db="EMBL/GenBank/DDBJ databases">
        <title>Complete genome sequence of the tetracycline resistane Streptococcus mitis isolate S022-V3-A4.</title>
        <authorList>
            <person name="Pinzauti D."/>
            <person name="Iannelli F."/>
            <person name="Pozzi G."/>
            <person name="Santoro F."/>
        </authorList>
    </citation>
    <scope>NUCLEOTIDE SEQUENCE [LARGE SCALE GENOMIC DNA]</scope>
    <source>
        <strain evidence="1 2">S022-V3-A4</strain>
    </source>
</reference>
<dbReference type="AlphaFoldDB" id="A0A6M9F7N5"/>
<evidence type="ECO:0000313" key="1">
    <source>
        <dbReference type="EMBL" id="QKL33625.1"/>
    </source>
</evidence>
<name>A0A6M9F7N5_STRMT</name>
<evidence type="ECO:0000313" key="2">
    <source>
        <dbReference type="Proteomes" id="UP000501099"/>
    </source>
</evidence>
<organism evidence="1 2">
    <name type="scientific">Streptococcus mitis</name>
    <dbReference type="NCBI Taxonomy" id="28037"/>
    <lineage>
        <taxon>Bacteria</taxon>
        <taxon>Bacillati</taxon>
        <taxon>Bacillota</taxon>
        <taxon>Bacilli</taxon>
        <taxon>Lactobacillales</taxon>
        <taxon>Streptococcaceae</taxon>
        <taxon>Streptococcus</taxon>
        <taxon>Streptococcus mitis group</taxon>
    </lineage>
</organism>
<dbReference type="EMBL" id="CP047883">
    <property type="protein sequence ID" value="QKL33625.1"/>
    <property type="molecule type" value="Genomic_DNA"/>
</dbReference>
<sequence>MSEEASKNDKGTLNRPETKVVIVGNGFDISADLKSSYNNFIEYIRIEEKLETNEEIYNFNKLFLQKFDGKSLNWNDLESIFENHIKEINEITYNSDAEIRSRYSVTEINTYLKELEELFSSYLSEVYEEWRNLYRIRKNNNKRVIVNEVYKNIFKDADIINFNYTSTLFDLDLIQTGSGQISRYFQVHGSLVEQNIIFGGGFTGNEEFSVFNIPGSMDNDKLIRIKKDTNLFEKRIQLLEKIKNYQENSVDTYIIGHSIYGSDLPFLSKIFEKSKRIYLFYYGNDYLIKLQMVSKVLSSDVLEKIVLVPFYDILVNIDDKRLEFGGNNPDSIQLDDIDIELLKRIFNISLPIAEPFDNFILTNKLFIFKQFRYLKISNVLECNSLKKILKFLEISETDIEGLHVIIDGVEAMVKDALPLDELFDMDEFTKCIKNSKSIEITNSWLSVEKLLGIFLNAEKCEKLKISNCTFYYGNEENINIDVSRLQNIEYLEISKNNINEGRMVNIIASNEIISNSLKKIVVRENLFLKTDHSLMNFSQHSRYFEMDYPNNGEFGYEIHFSNVLTFILDAQEVDINPVISGITLTPNVRTLKLLEISLSDKKIDLKEETSFYKLSSLFKFDNKNKNTRFLSNLEEIELSVLDNGRELLFDVIPNTQQITYNGEQIELIKLLVKEQSVQKAQQEIFKEQSEEELLIDKESFIEVDLETITDQKKTVDITDYDVSSPKSVEGEVMDDTEDKVYKVLLAHLTENILLHSDDGEKRKKKVAKDIENEISDFAKEWAIDKQALTFYILNFDIRRKEGKQRGETALRKTANYEEYSHKSNKNKLQYRQSLNIAIREFATTLHEKYSL</sequence>
<protein>
    <submittedName>
        <fullName evidence="1">Uncharacterized protein</fullName>
    </submittedName>
</protein>